<sequence length="398" mass="46019">MQKLYESSYLISISDGNKGSIVESYPEGAKLLENEELFSIDCYPGSLSKEKPIVFTFNIDQTFYFSLSFPIEGTIYVISIESKLPFSYLFTEFLKEAINEFEKNEFHDPSLRFAYITSLLATWDNELKTDIELNFPAGMTSVSISEDHYTFGQYGFWAYFSPNEILQAYDCLIRDEAILLIANDPHTANKAMFSLLSLFSPIQFFGPMALWMPEKDPRLQNIPATNLKVVCTPAEKIDSMKYFNCILSISPKKVCDYPDYRNPFVNRNRYSRYLITAALDDMLLEDPFSDIIPLQIPESLIKSIVNESPDVKYDEKAASAFNTSLSWKIWRSKNIYRSTWLEAMKSMSPNDIINKHNKPEELKIIKESLHHIPSEFKNDKHLMALVRNYKKIIEPLLK</sequence>
<dbReference type="EMBL" id="DS114122">
    <property type="protein sequence ID" value="EAX90257.1"/>
    <property type="molecule type" value="Genomic_DNA"/>
</dbReference>
<dbReference type="InParanoid" id="A2FXV3"/>
<reference evidence="1" key="2">
    <citation type="journal article" date="2007" name="Science">
        <title>Draft genome sequence of the sexually transmitted pathogen Trichomonas vaginalis.</title>
        <authorList>
            <person name="Carlton J.M."/>
            <person name="Hirt R.P."/>
            <person name="Silva J.C."/>
            <person name="Delcher A.L."/>
            <person name="Schatz M."/>
            <person name="Zhao Q."/>
            <person name="Wortman J.R."/>
            <person name="Bidwell S.L."/>
            <person name="Alsmark U.C.M."/>
            <person name="Besteiro S."/>
            <person name="Sicheritz-Ponten T."/>
            <person name="Noel C.J."/>
            <person name="Dacks J.B."/>
            <person name="Foster P.G."/>
            <person name="Simillion C."/>
            <person name="Van de Peer Y."/>
            <person name="Miranda-Saavedra D."/>
            <person name="Barton G.J."/>
            <person name="Westrop G.D."/>
            <person name="Mueller S."/>
            <person name="Dessi D."/>
            <person name="Fiori P.L."/>
            <person name="Ren Q."/>
            <person name="Paulsen I."/>
            <person name="Zhang H."/>
            <person name="Bastida-Corcuera F.D."/>
            <person name="Simoes-Barbosa A."/>
            <person name="Brown M.T."/>
            <person name="Hayes R.D."/>
            <person name="Mukherjee M."/>
            <person name="Okumura C.Y."/>
            <person name="Schneider R."/>
            <person name="Smith A.J."/>
            <person name="Vanacova S."/>
            <person name="Villalvazo M."/>
            <person name="Haas B.J."/>
            <person name="Pertea M."/>
            <person name="Feldblyum T.V."/>
            <person name="Utterback T.R."/>
            <person name="Shu C.L."/>
            <person name="Osoegawa K."/>
            <person name="de Jong P.J."/>
            <person name="Hrdy I."/>
            <person name="Horvathova L."/>
            <person name="Zubacova Z."/>
            <person name="Dolezal P."/>
            <person name="Malik S.B."/>
            <person name="Logsdon J.M. Jr."/>
            <person name="Henze K."/>
            <person name="Gupta A."/>
            <person name="Wang C.C."/>
            <person name="Dunne R.L."/>
            <person name="Upcroft J.A."/>
            <person name="Upcroft P."/>
            <person name="White O."/>
            <person name="Salzberg S.L."/>
            <person name="Tang P."/>
            <person name="Chiu C.-H."/>
            <person name="Lee Y.-S."/>
            <person name="Embley T.M."/>
            <person name="Coombs G.H."/>
            <person name="Mottram J.C."/>
            <person name="Tachezy J."/>
            <person name="Fraser-Liggett C.M."/>
            <person name="Johnson P.J."/>
        </authorList>
    </citation>
    <scope>NUCLEOTIDE SEQUENCE [LARGE SCALE GENOMIC DNA]</scope>
    <source>
        <strain evidence="1">G3</strain>
    </source>
</reference>
<dbReference type="VEuPathDB" id="TrichDB:TVAG_099430"/>
<dbReference type="VEuPathDB" id="TrichDB:TVAGG3_0849270"/>
<evidence type="ECO:0000313" key="1">
    <source>
        <dbReference type="EMBL" id="EAX90257.1"/>
    </source>
</evidence>
<evidence type="ECO:0008006" key="3">
    <source>
        <dbReference type="Google" id="ProtNLM"/>
    </source>
</evidence>
<protein>
    <recommendedName>
        <fullName evidence="3">UDENN domain-containing protein</fullName>
    </recommendedName>
</protein>
<name>A2FXV3_TRIV3</name>
<dbReference type="AlphaFoldDB" id="A2FXV3"/>
<proteinExistence type="predicted"/>
<organism evidence="1 2">
    <name type="scientific">Trichomonas vaginalis (strain ATCC PRA-98 / G3)</name>
    <dbReference type="NCBI Taxonomy" id="412133"/>
    <lineage>
        <taxon>Eukaryota</taxon>
        <taxon>Metamonada</taxon>
        <taxon>Parabasalia</taxon>
        <taxon>Trichomonadida</taxon>
        <taxon>Trichomonadidae</taxon>
        <taxon>Trichomonas</taxon>
    </lineage>
</organism>
<gene>
    <name evidence="1" type="ORF">TVAG_099430</name>
</gene>
<dbReference type="KEGG" id="tva:4747937"/>
<dbReference type="RefSeq" id="XP_001303187.1">
    <property type="nucleotide sequence ID" value="XM_001303186.1"/>
</dbReference>
<reference evidence="1" key="1">
    <citation type="submission" date="2006-10" db="EMBL/GenBank/DDBJ databases">
        <authorList>
            <person name="Amadeo P."/>
            <person name="Zhao Q."/>
            <person name="Wortman J."/>
            <person name="Fraser-Liggett C."/>
            <person name="Carlton J."/>
        </authorList>
    </citation>
    <scope>NUCLEOTIDE SEQUENCE</scope>
    <source>
        <strain evidence="1">G3</strain>
    </source>
</reference>
<dbReference type="Proteomes" id="UP000001542">
    <property type="component" value="Unassembled WGS sequence"/>
</dbReference>
<accession>A2FXV3</accession>
<evidence type="ECO:0000313" key="2">
    <source>
        <dbReference type="Proteomes" id="UP000001542"/>
    </source>
</evidence>
<keyword evidence="2" id="KW-1185">Reference proteome</keyword>